<organism evidence="6 7">
    <name type="scientific">Rhodococcoides fascians</name>
    <name type="common">Rhodococcus fascians</name>
    <dbReference type="NCBI Taxonomy" id="1828"/>
    <lineage>
        <taxon>Bacteria</taxon>
        <taxon>Bacillati</taxon>
        <taxon>Actinomycetota</taxon>
        <taxon>Actinomycetes</taxon>
        <taxon>Mycobacteriales</taxon>
        <taxon>Nocardiaceae</taxon>
        <taxon>Rhodococcoides</taxon>
    </lineage>
</organism>
<dbReference type="EMBL" id="CP015220">
    <property type="protein sequence ID" value="AMY22773.1"/>
    <property type="molecule type" value="Genomic_DNA"/>
</dbReference>
<dbReference type="PATRIC" id="fig|1653479.3.peg.1485"/>
<protein>
    <recommendedName>
        <fullName evidence="8">Cutinase</fullName>
    </recommendedName>
</protein>
<keyword evidence="2" id="KW-0719">Serine esterase</keyword>
<dbReference type="KEGG" id="rhs:A3Q41_01465"/>
<name>A0A143QHZ0_RHOFA</name>
<feature type="compositionally biased region" description="Low complexity" evidence="5">
    <location>
        <begin position="542"/>
        <end position="571"/>
    </location>
</feature>
<gene>
    <name evidence="6" type="ORF">A3Q41_01465</name>
</gene>
<dbReference type="Pfam" id="PF01083">
    <property type="entry name" value="Cutinase"/>
    <property type="match status" value="1"/>
</dbReference>
<dbReference type="Proteomes" id="UP000076038">
    <property type="component" value="Chromosome"/>
</dbReference>
<dbReference type="SUPFAM" id="SSF53474">
    <property type="entry name" value="alpha/beta-Hydrolases"/>
    <property type="match status" value="1"/>
</dbReference>
<evidence type="ECO:0000256" key="2">
    <source>
        <dbReference type="ARBA" id="ARBA00022487"/>
    </source>
</evidence>
<evidence type="ECO:0000256" key="1">
    <source>
        <dbReference type="ARBA" id="ARBA00007534"/>
    </source>
</evidence>
<dbReference type="InterPro" id="IPR029058">
    <property type="entry name" value="AB_hydrolase_fold"/>
</dbReference>
<keyword evidence="4" id="KW-1015">Disulfide bond</keyword>
<reference evidence="7" key="2">
    <citation type="submission" date="2016-04" db="EMBL/GenBank/DDBJ databases">
        <title>Complete Genome and Plasmid Sequences for Rhodococcus fascians D188 and Draft Sequences for Rhodococcus spp. Isolates PBTS 1 and PBTS 2.</title>
        <authorList>
            <person name="Stamer R."/>
            <person name="Vereecke D."/>
            <person name="Zhang Y."/>
            <person name="Schilkey F."/>
            <person name="Devitt N."/>
            <person name="Randall J."/>
        </authorList>
    </citation>
    <scope>NUCLEOTIDE SEQUENCE [LARGE SCALE GENOMIC DNA]</scope>
    <source>
        <strain evidence="7">PBTS2</strain>
    </source>
</reference>
<accession>A0A143QHZ0</accession>
<dbReference type="GO" id="GO:0052689">
    <property type="term" value="F:carboxylic ester hydrolase activity"/>
    <property type="evidence" value="ECO:0007669"/>
    <property type="project" value="UniProtKB-KW"/>
</dbReference>
<dbReference type="InterPro" id="IPR000675">
    <property type="entry name" value="Cutinase/axe"/>
</dbReference>
<evidence type="ECO:0000313" key="6">
    <source>
        <dbReference type="EMBL" id="AMY22773.1"/>
    </source>
</evidence>
<dbReference type="SMART" id="SM01110">
    <property type="entry name" value="Cutinase"/>
    <property type="match status" value="1"/>
</dbReference>
<evidence type="ECO:0008006" key="8">
    <source>
        <dbReference type="Google" id="ProtNLM"/>
    </source>
</evidence>
<sequence>MMGIENMNGGKSKRVRIALSAFAIGALGAGVLVAAPWSASETSVEASVELVSTSTCYDMVSIAIGGRGDTPREGVKWLTKPDGTRLPAAMSGDYSSDWIDQAVRAPNNGNVVPDSYAAVYVEYPADLASYENAVQTGVTNSQTIMKEISASCPKTRFAIVGYSEGADVARRTAMEIGNQAVPEDGKYGIIDPSQVVGVVIFADAGRVAGEGPFPGAENPFSNPDGFDTKYQNGNNAIPGQGALPGTSGGFGALDGRVASFCSDGDLTCALPANTSLIHLAANVGRQVNADALQNENLTPATGADLALALGRIAVNAFNDIASQPNWMQSDETFLDVLIKVSEPNYKPGTATTPVSAKVDGEEPIETGQMVDMVYLPQKIFKEITGFISSNQNTIPVIMNDPYGLTLGPGSGHHFDYWRDADAANGKPLTSVQYAAAWLTQLAEQANRGEPVKTKEVQEKAGRAAIQAIAATPETTTSATATPTATTPAPVTTSPAAPAAPVAPAPAPAAEVPAPAPAPAPAAEPAEPACTTPVEGETPVEGAPPVCVTAPATETPVTPEAAAPTTTVAPTP</sequence>
<feature type="compositionally biased region" description="Low complexity" evidence="5">
    <location>
        <begin position="522"/>
        <end position="533"/>
    </location>
</feature>
<keyword evidence="7" id="KW-1185">Reference proteome</keyword>
<dbReference type="AlphaFoldDB" id="A0A143QHZ0"/>
<feature type="region of interest" description="Disordered" evidence="5">
    <location>
        <begin position="468"/>
        <end position="571"/>
    </location>
</feature>
<evidence type="ECO:0000256" key="5">
    <source>
        <dbReference type="SAM" id="MobiDB-lite"/>
    </source>
</evidence>
<comment type="similarity">
    <text evidence="1">Belongs to the cutinase family.</text>
</comment>
<feature type="compositionally biased region" description="Low complexity" evidence="5">
    <location>
        <begin position="468"/>
        <end position="499"/>
    </location>
</feature>
<reference evidence="6 7" key="1">
    <citation type="journal article" date="2016" name="Genome Announc.">
        <title>Complete Genome and Plasmid Sequences for Rhodococcus fascians D188 and Draft Sequences for Rhodococcus Isolates PBTS 1 and PBTS 2.</title>
        <authorList>
            <person name="Stamler R.A."/>
            <person name="Vereecke D."/>
            <person name="Zhang Y."/>
            <person name="Schilkey F."/>
            <person name="Devitt N."/>
            <person name="Randall J.J."/>
        </authorList>
    </citation>
    <scope>NUCLEOTIDE SEQUENCE [LARGE SCALE GENOMIC DNA]</scope>
    <source>
        <strain evidence="6 7">PBTS2</strain>
    </source>
</reference>
<dbReference type="Gene3D" id="3.40.50.1820">
    <property type="entry name" value="alpha/beta hydrolase"/>
    <property type="match status" value="1"/>
</dbReference>
<evidence type="ECO:0000256" key="3">
    <source>
        <dbReference type="ARBA" id="ARBA00022801"/>
    </source>
</evidence>
<evidence type="ECO:0000256" key="4">
    <source>
        <dbReference type="ARBA" id="ARBA00023157"/>
    </source>
</evidence>
<proteinExistence type="inferred from homology"/>
<dbReference type="PANTHER" id="PTHR33630">
    <property type="entry name" value="CUTINASE RV1984C-RELATED-RELATED"/>
    <property type="match status" value="1"/>
</dbReference>
<keyword evidence="3" id="KW-0378">Hydrolase</keyword>
<dbReference type="PANTHER" id="PTHR33630:SF9">
    <property type="entry name" value="CUTINASE 4"/>
    <property type="match status" value="1"/>
</dbReference>
<evidence type="ECO:0000313" key="7">
    <source>
        <dbReference type="Proteomes" id="UP000076038"/>
    </source>
</evidence>